<sequence length="85" mass="9275">PMVNLNADIQVARQQGIELLPLTAFPLSVGEVAREGFGLEFDNQVSSVPARYNMLSRYAAASQGNAGYQYDRAATLTAIRAYHQT</sequence>
<protein>
    <submittedName>
        <fullName evidence="1">Pyridine nucleotide transhydrogenase</fullName>
    </submittedName>
</protein>
<dbReference type="EMBL" id="JAVCQK010000403">
    <property type="protein sequence ID" value="MFH7519127.1"/>
    <property type="molecule type" value="Genomic_DNA"/>
</dbReference>
<accession>A0ABW7NW62</accession>
<evidence type="ECO:0000313" key="2">
    <source>
        <dbReference type="Proteomes" id="UP001610657"/>
    </source>
</evidence>
<proteinExistence type="predicted"/>
<keyword evidence="2" id="KW-1185">Reference proteome</keyword>
<feature type="non-terminal residue" evidence="1">
    <location>
        <position position="1"/>
    </location>
</feature>
<organism evidence="1 2">
    <name type="scientific">Pseudomonas syringae pv. tagetis</name>
    <dbReference type="NCBI Taxonomy" id="129140"/>
    <lineage>
        <taxon>Bacteria</taxon>
        <taxon>Pseudomonadati</taxon>
        <taxon>Pseudomonadota</taxon>
        <taxon>Gammaproteobacteria</taxon>
        <taxon>Pseudomonadales</taxon>
        <taxon>Pseudomonadaceae</taxon>
        <taxon>Pseudomonas</taxon>
    </lineage>
</organism>
<comment type="caution">
    <text evidence="1">The sequence shown here is derived from an EMBL/GenBank/DDBJ whole genome shotgun (WGS) entry which is preliminary data.</text>
</comment>
<dbReference type="Proteomes" id="UP001610657">
    <property type="component" value="Unassembled WGS sequence"/>
</dbReference>
<reference evidence="1 2" key="1">
    <citation type="submission" date="2023-08" db="EMBL/GenBank/DDBJ databases">
        <title>Genomic and mutational analysis of Pseudomonas syringae pv. tagetis EB037 pathogenicity on sunflower.</title>
        <authorList>
            <person name="Maul J.E."/>
        </authorList>
    </citation>
    <scope>NUCLEOTIDE SEQUENCE [LARGE SCALE GENOMIC DNA]</scope>
    <source>
        <strain evidence="1 2">EB037_T1</strain>
    </source>
</reference>
<gene>
    <name evidence="1" type="ORF">RA271_28810</name>
</gene>
<evidence type="ECO:0000313" key="1">
    <source>
        <dbReference type="EMBL" id="MFH7519127.1"/>
    </source>
</evidence>
<name>A0ABW7NW62_9PSED</name>
<feature type="non-terminal residue" evidence="1">
    <location>
        <position position="85"/>
    </location>
</feature>